<dbReference type="GO" id="GO:0005737">
    <property type="term" value="C:cytoplasm"/>
    <property type="evidence" value="ECO:0007669"/>
    <property type="project" value="TreeGrafter"/>
</dbReference>
<dbReference type="PATRIC" id="fig|1698265.3.peg.697"/>
<reference evidence="4 5" key="1">
    <citation type="journal article" date="2016" name="Sci. Rep.">
        <title>Metabolic traits of an uncultured archaeal lineage -MSBL1- from brine pools of the Red Sea.</title>
        <authorList>
            <person name="Mwirichia R."/>
            <person name="Alam I."/>
            <person name="Rashid M."/>
            <person name="Vinu M."/>
            <person name="Ba-Alawi W."/>
            <person name="Anthony Kamau A."/>
            <person name="Kamanda Ngugi D."/>
            <person name="Goker M."/>
            <person name="Klenk H.P."/>
            <person name="Bajic V."/>
            <person name="Stingl U."/>
        </authorList>
    </citation>
    <scope>NUCLEOTIDE SEQUENCE [LARGE SCALE GENOMIC DNA]</scope>
    <source>
        <strain evidence="4">SCGC-AAA259E22</strain>
    </source>
</reference>
<comment type="similarity">
    <text evidence="1">Belongs to the metallo-dependent hydrolases superfamily. Hydantoinase/dihydropyrimidinase family.</text>
</comment>
<name>A0A133UFF5_9EURY</name>
<dbReference type="Gene3D" id="3.20.20.140">
    <property type="entry name" value="Metal-dependent hydrolases"/>
    <property type="match status" value="1"/>
</dbReference>
<dbReference type="InterPro" id="IPR050138">
    <property type="entry name" value="DHOase/Allantoinase_Hydrolase"/>
</dbReference>
<dbReference type="FunFam" id="3.20.20.140:FF:000217">
    <property type="entry name" value="Dihydropyrimidinase-related protein 1"/>
    <property type="match status" value="1"/>
</dbReference>
<sequence>MTVDLILKGGKAALSTGVIEADISIDDGEIVSLSKGLEKNEERKADRVIDCKSKLILPGGIDFHVHLMDLGYADREDWKSGTESAAAGGTTFVVDHGQTNPPSTSRKNLLEIKNAAENKAIVDFRINGNITSENLDELEGLVEEGVTTFGEIYMAESIPELETVQTGTLLEAFEKISSLDCLAGVHAEDRQIVSHLTEKLKKEGRKDPSAHLESRPSIAEELAVFKALLFARTDDLPLHIYHLTTEAGLELIEEAKRNGRDVSTEVTPHHLLFESEDLEKQGPYLKCNPPIRTAKNREALWRGLRKGTIDMISTDHYPLPKSEKEIGWGDIWKAGAGMPGVETRIPLLLTYGVKADEISMKTFLKVIAENPARRLNLYPKKGTISVGSDADLTVVDLNEKTEISAEELHTKCDYTPFEGWEVVGVPILTLVRGKIVMENGEIVPEPGHGKFF</sequence>
<dbReference type="SUPFAM" id="SSF51338">
    <property type="entry name" value="Composite domain of metallo-dependent hydrolases"/>
    <property type="match status" value="1"/>
</dbReference>
<dbReference type="GO" id="GO:0006145">
    <property type="term" value="P:purine nucleobase catabolic process"/>
    <property type="evidence" value="ECO:0007669"/>
    <property type="project" value="TreeGrafter"/>
</dbReference>
<evidence type="ECO:0000313" key="5">
    <source>
        <dbReference type="Proteomes" id="UP000070657"/>
    </source>
</evidence>
<proteinExistence type="inferred from homology"/>
<dbReference type="InterPro" id="IPR032466">
    <property type="entry name" value="Metal_Hydrolase"/>
</dbReference>
<keyword evidence="2" id="KW-0597">Phosphoprotein</keyword>
<evidence type="ECO:0000256" key="2">
    <source>
        <dbReference type="ARBA" id="ARBA00022553"/>
    </source>
</evidence>
<gene>
    <name evidence="4" type="ORF">AKJ66_03405</name>
</gene>
<dbReference type="GO" id="GO:0004038">
    <property type="term" value="F:allantoinase activity"/>
    <property type="evidence" value="ECO:0007669"/>
    <property type="project" value="TreeGrafter"/>
</dbReference>
<dbReference type="Pfam" id="PF01979">
    <property type="entry name" value="Amidohydro_1"/>
    <property type="match status" value="1"/>
</dbReference>
<evidence type="ECO:0000256" key="1">
    <source>
        <dbReference type="ARBA" id="ARBA00008829"/>
    </source>
</evidence>
<dbReference type="SUPFAM" id="SSF51556">
    <property type="entry name" value="Metallo-dependent hydrolases"/>
    <property type="match status" value="1"/>
</dbReference>
<dbReference type="InterPro" id="IPR006680">
    <property type="entry name" value="Amidohydro-rel"/>
</dbReference>
<dbReference type="InterPro" id="IPR011059">
    <property type="entry name" value="Metal-dep_hydrolase_composite"/>
</dbReference>
<dbReference type="Proteomes" id="UP000070657">
    <property type="component" value="Unassembled WGS sequence"/>
</dbReference>
<accession>A0A133UFF5</accession>
<organism evidence="4 5">
    <name type="scientific">candidate division MSBL1 archaeon SCGC-AAA259E22</name>
    <dbReference type="NCBI Taxonomy" id="1698265"/>
    <lineage>
        <taxon>Archaea</taxon>
        <taxon>Methanobacteriati</taxon>
        <taxon>Methanobacteriota</taxon>
        <taxon>candidate division MSBL1</taxon>
    </lineage>
</organism>
<protein>
    <recommendedName>
        <fullName evidence="3">Amidohydrolase-related domain-containing protein</fullName>
    </recommendedName>
</protein>
<evidence type="ECO:0000259" key="3">
    <source>
        <dbReference type="Pfam" id="PF01979"/>
    </source>
</evidence>
<dbReference type="PANTHER" id="PTHR43668">
    <property type="entry name" value="ALLANTOINASE"/>
    <property type="match status" value="1"/>
</dbReference>
<comment type="caution">
    <text evidence="4">The sequence shown here is derived from an EMBL/GenBank/DDBJ whole genome shotgun (WGS) entry which is preliminary data.</text>
</comment>
<keyword evidence="5" id="KW-1185">Reference proteome</keyword>
<dbReference type="NCBIfam" id="TIGR00857">
    <property type="entry name" value="pyrC_multi"/>
    <property type="match status" value="1"/>
</dbReference>
<dbReference type="Gene3D" id="2.30.40.10">
    <property type="entry name" value="Urease, subunit C, domain 1"/>
    <property type="match status" value="1"/>
</dbReference>
<evidence type="ECO:0000313" key="4">
    <source>
        <dbReference type="EMBL" id="KXA92836.1"/>
    </source>
</evidence>
<dbReference type="AlphaFoldDB" id="A0A133UFF5"/>
<dbReference type="PANTHER" id="PTHR43668:SF2">
    <property type="entry name" value="ALLANTOINASE"/>
    <property type="match status" value="1"/>
</dbReference>
<dbReference type="EMBL" id="LHXP01000042">
    <property type="protein sequence ID" value="KXA92836.1"/>
    <property type="molecule type" value="Genomic_DNA"/>
</dbReference>
<feature type="domain" description="Amidohydrolase-related" evidence="3">
    <location>
        <begin position="56"/>
        <end position="436"/>
    </location>
</feature>